<feature type="transmembrane region" description="Helical" evidence="8">
    <location>
        <begin position="192"/>
        <end position="210"/>
    </location>
</feature>
<accession>A0A316Z212</accession>
<keyword evidence="6 8" id="KW-0472">Membrane</keyword>
<dbReference type="Pfam" id="PF07662">
    <property type="entry name" value="Nucleos_tra2_C"/>
    <property type="match status" value="1"/>
</dbReference>
<feature type="transmembrane region" description="Helical" evidence="8">
    <location>
        <begin position="108"/>
        <end position="126"/>
    </location>
</feature>
<reference evidence="11 12" key="1">
    <citation type="journal article" date="2018" name="Mol. Biol. Evol.">
        <title>Broad Genomic Sampling Reveals a Smut Pathogenic Ancestry of the Fungal Clade Ustilaginomycotina.</title>
        <authorList>
            <person name="Kijpornyongpan T."/>
            <person name="Mondo S.J."/>
            <person name="Barry K."/>
            <person name="Sandor L."/>
            <person name="Lee J."/>
            <person name="Lipzen A."/>
            <person name="Pangilinan J."/>
            <person name="LaButti K."/>
            <person name="Hainaut M."/>
            <person name="Henrissat B."/>
            <person name="Grigoriev I.V."/>
            <person name="Spatafora J.W."/>
            <person name="Aime M.C."/>
        </authorList>
    </citation>
    <scope>NUCLEOTIDE SEQUENCE [LARGE SCALE GENOMIC DNA]</scope>
    <source>
        <strain evidence="11 12">MCA 4186</strain>
    </source>
</reference>
<dbReference type="InterPro" id="IPR002668">
    <property type="entry name" value="CNT_N_dom"/>
</dbReference>
<evidence type="ECO:0000256" key="4">
    <source>
        <dbReference type="ARBA" id="ARBA00022692"/>
    </source>
</evidence>
<feature type="region of interest" description="Disordered" evidence="7">
    <location>
        <begin position="1"/>
        <end position="67"/>
    </location>
</feature>
<dbReference type="EMBL" id="KZ819306">
    <property type="protein sequence ID" value="PWN95134.1"/>
    <property type="molecule type" value="Genomic_DNA"/>
</dbReference>
<evidence type="ECO:0000259" key="10">
    <source>
        <dbReference type="Pfam" id="PF07662"/>
    </source>
</evidence>
<dbReference type="InterPro" id="IPR011657">
    <property type="entry name" value="CNT_C_dom"/>
</dbReference>
<evidence type="ECO:0000256" key="7">
    <source>
        <dbReference type="SAM" id="MobiDB-lite"/>
    </source>
</evidence>
<dbReference type="Proteomes" id="UP000245946">
    <property type="component" value="Unassembled WGS sequence"/>
</dbReference>
<gene>
    <name evidence="11" type="ORF">FA09DRAFT_332311</name>
</gene>
<evidence type="ECO:0000256" key="8">
    <source>
        <dbReference type="SAM" id="Phobius"/>
    </source>
</evidence>
<proteinExistence type="inferred from homology"/>
<dbReference type="PANTHER" id="PTHR10590">
    <property type="entry name" value="SODIUM/NUCLEOSIDE COTRANSPORTER"/>
    <property type="match status" value="1"/>
</dbReference>
<dbReference type="PANTHER" id="PTHR10590:SF4">
    <property type="entry name" value="SOLUTE CARRIER FAMILY 28 MEMBER 3"/>
    <property type="match status" value="1"/>
</dbReference>
<evidence type="ECO:0000256" key="3">
    <source>
        <dbReference type="ARBA" id="ARBA00022475"/>
    </source>
</evidence>
<organism evidence="11 12">
    <name type="scientific">Tilletiopsis washingtonensis</name>
    <dbReference type="NCBI Taxonomy" id="58919"/>
    <lineage>
        <taxon>Eukaryota</taxon>
        <taxon>Fungi</taxon>
        <taxon>Dikarya</taxon>
        <taxon>Basidiomycota</taxon>
        <taxon>Ustilaginomycotina</taxon>
        <taxon>Exobasidiomycetes</taxon>
        <taxon>Entylomatales</taxon>
        <taxon>Entylomatales incertae sedis</taxon>
        <taxon>Tilletiopsis</taxon>
    </lineage>
</organism>
<feature type="transmembrane region" description="Helical" evidence="8">
    <location>
        <begin position="466"/>
        <end position="488"/>
    </location>
</feature>
<feature type="transmembrane region" description="Helical" evidence="8">
    <location>
        <begin position="222"/>
        <end position="239"/>
    </location>
</feature>
<keyword evidence="12" id="KW-1185">Reference proteome</keyword>
<evidence type="ECO:0000313" key="11">
    <source>
        <dbReference type="EMBL" id="PWN95134.1"/>
    </source>
</evidence>
<evidence type="ECO:0000256" key="5">
    <source>
        <dbReference type="ARBA" id="ARBA00022989"/>
    </source>
</evidence>
<comment type="similarity">
    <text evidence="2">Belongs to the concentrative nucleoside transporter (CNT) (TC 2.A.41) family.</text>
</comment>
<sequence length="643" mass="69050">MSAMSNPEVARSDLPLYNNQAGAPPQAEVMRPSEIASVHSSHSASDAKESYAAKPQQQADAEAYPADSTSADSDAAAALYARENGLDVDVPKTGGIGHMISKAVHSRWAIYVRDFGMVALIFAWWLPGIINDDPRVRGKRVPNSILAWFFILLILMHDSKYIPQRPFVRILSAFWMTCIAKPWSLLPHVGKLAVGWLSLAALVFGTTYGLPVVAESSLGERTISLAGVVLIYGMLFMFSSNHKAVQVRTVVLGIGFQFIIALFVFRTGAGYSLFEWIAIAAADLLKQGQIGGAAFFWRDLVDQGYFFINVLSSIIFFVALTIALFYCGALGWCIKKAAWFAHAVFGISGGEAVVAVASPFIGQGENCVLVRPFVKSFTRSELHQVLVSGFAAIAGSVLIAYIGLGVSGRDLVTSSVMSIPASIAASKIRYPETQHSYTSGRVQIAAQDEDGKASDVFHALSNGAWFGLRVAGLIFCNVLVIVSLLYTINGLLTYIGRNWYITEDNGPLTLQLILSYVLWPLAFMLGVPARDCLRVAELIGLKVVANEFVAYNELQTVIMPDAATRLSPRAYLIAKYALCGFGNIGSLGINLGILAALAPKRAGEIVRLLPSALLTGILVTLSSAAIAGIVGDPLLDAYVPTAA</sequence>
<dbReference type="GO" id="GO:0015293">
    <property type="term" value="F:symporter activity"/>
    <property type="evidence" value="ECO:0007669"/>
    <property type="project" value="TreeGrafter"/>
</dbReference>
<comment type="subcellular location">
    <subcellularLocation>
        <location evidence="1">Cell membrane</location>
        <topology evidence="1">Multi-pass membrane protein</topology>
    </subcellularLocation>
</comment>
<protein>
    <recommendedName>
        <fullName evidence="13">H+/nucleoside cotransporter</fullName>
    </recommendedName>
</protein>
<dbReference type="AlphaFoldDB" id="A0A316Z212"/>
<dbReference type="Pfam" id="PF01773">
    <property type="entry name" value="Nucleos_tra2_N"/>
    <property type="match status" value="1"/>
</dbReference>
<evidence type="ECO:0008006" key="13">
    <source>
        <dbReference type="Google" id="ProtNLM"/>
    </source>
</evidence>
<keyword evidence="4 8" id="KW-0812">Transmembrane</keyword>
<keyword evidence="5 8" id="KW-1133">Transmembrane helix</keyword>
<dbReference type="STRING" id="58919.A0A316Z212"/>
<feature type="transmembrane region" description="Helical" evidence="8">
    <location>
        <begin position="508"/>
        <end position="527"/>
    </location>
</feature>
<dbReference type="RefSeq" id="XP_025595413.1">
    <property type="nucleotide sequence ID" value="XM_025743406.1"/>
</dbReference>
<feature type="domain" description="Concentrative nucleoside transporter C-terminal" evidence="10">
    <location>
        <begin position="411"/>
        <end position="628"/>
    </location>
</feature>
<dbReference type="GO" id="GO:0005337">
    <property type="term" value="F:nucleoside transmembrane transporter activity"/>
    <property type="evidence" value="ECO:0007669"/>
    <property type="project" value="InterPro"/>
</dbReference>
<name>A0A316Z212_9BASI</name>
<feature type="transmembrane region" description="Helical" evidence="8">
    <location>
        <begin position="339"/>
        <end position="362"/>
    </location>
</feature>
<feature type="transmembrane region" description="Helical" evidence="8">
    <location>
        <begin position="382"/>
        <end position="404"/>
    </location>
</feature>
<dbReference type="GO" id="GO:0005886">
    <property type="term" value="C:plasma membrane"/>
    <property type="evidence" value="ECO:0007669"/>
    <property type="project" value="UniProtKB-SubCell"/>
</dbReference>
<evidence type="ECO:0000256" key="6">
    <source>
        <dbReference type="ARBA" id="ARBA00023136"/>
    </source>
</evidence>
<evidence type="ECO:0000313" key="12">
    <source>
        <dbReference type="Proteomes" id="UP000245946"/>
    </source>
</evidence>
<feature type="domain" description="Concentrative nucleoside transporter N-terminal" evidence="9">
    <location>
        <begin position="226"/>
        <end position="295"/>
    </location>
</feature>
<dbReference type="InterPro" id="IPR008276">
    <property type="entry name" value="C_nuclsd_transpt"/>
</dbReference>
<dbReference type="GeneID" id="37270950"/>
<feature type="transmembrane region" description="Helical" evidence="8">
    <location>
        <begin position="304"/>
        <end position="327"/>
    </location>
</feature>
<evidence type="ECO:0000256" key="1">
    <source>
        <dbReference type="ARBA" id="ARBA00004651"/>
    </source>
</evidence>
<keyword evidence="3" id="KW-1003">Cell membrane</keyword>
<dbReference type="OrthoDB" id="6075923at2759"/>
<feature type="transmembrane region" description="Helical" evidence="8">
    <location>
        <begin position="245"/>
        <end position="265"/>
    </location>
</feature>
<evidence type="ECO:0000259" key="9">
    <source>
        <dbReference type="Pfam" id="PF01773"/>
    </source>
</evidence>
<evidence type="ECO:0000256" key="2">
    <source>
        <dbReference type="ARBA" id="ARBA00009033"/>
    </source>
</evidence>
<feature type="transmembrane region" description="Helical" evidence="8">
    <location>
        <begin position="608"/>
        <end position="630"/>
    </location>
</feature>